<feature type="transmembrane region" description="Helical" evidence="1">
    <location>
        <begin position="63"/>
        <end position="85"/>
    </location>
</feature>
<keyword evidence="1" id="KW-0472">Membrane</keyword>
<name>A0ABD6A981_9EURY</name>
<dbReference type="RefSeq" id="WP_276303767.1">
    <property type="nucleotide sequence ID" value="NZ_CP119992.1"/>
</dbReference>
<dbReference type="GeneID" id="79316372"/>
<keyword evidence="3" id="KW-1185">Reference proteome</keyword>
<dbReference type="AlphaFoldDB" id="A0ABD6A981"/>
<protein>
    <recommendedName>
        <fullName evidence="4">DUF2752 domain-containing protein</fullName>
    </recommendedName>
</protein>
<proteinExistence type="predicted"/>
<evidence type="ECO:0008006" key="4">
    <source>
        <dbReference type="Google" id="ProtNLM"/>
    </source>
</evidence>
<accession>A0ABD6A981</accession>
<sequence length="88" mass="9572">MNDTSPPPPPVPEPALFGPVVCWRVGHDWIENPFLDAQECLRCGAMRGADGEYVPQGITPRDIVIALAVGLLVGAWLVVGFLMYYTGF</sequence>
<dbReference type="EMBL" id="JBHTBF010000002">
    <property type="protein sequence ID" value="MFC7316975.1"/>
    <property type="molecule type" value="Genomic_DNA"/>
</dbReference>
<gene>
    <name evidence="2" type="ORF">ACFQPE_09225</name>
</gene>
<keyword evidence="1" id="KW-0812">Transmembrane</keyword>
<organism evidence="2 3">
    <name type="scientific">Halomarina halobia</name>
    <dbReference type="NCBI Taxonomy" id="3033386"/>
    <lineage>
        <taxon>Archaea</taxon>
        <taxon>Methanobacteriati</taxon>
        <taxon>Methanobacteriota</taxon>
        <taxon>Stenosarchaea group</taxon>
        <taxon>Halobacteria</taxon>
        <taxon>Halobacteriales</taxon>
        <taxon>Natronomonadaceae</taxon>
        <taxon>Halomarina</taxon>
    </lineage>
</organism>
<evidence type="ECO:0000313" key="3">
    <source>
        <dbReference type="Proteomes" id="UP001596547"/>
    </source>
</evidence>
<evidence type="ECO:0000256" key="1">
    <source>
        <dbReference type="SAM" id="Phobius"/>
    </source>
</evidence>
<comment type="caution">
    <text evidence="2">The sequence shown here is derived from an EMBL/GenBank/DDBJ whole genome shotgun (WGS) entry which is preliminary data.</text>
</comment>
<evidence type="ECO:0000313" key="2">
    <source>
        <dbReference type="EMBL" id="MFC7316975.1"/>
    </source>
</evidence>
<keyword evidence="1" id="KW-1133">Transmembrane helix</keyword>
<dbReference type="Proteomes" id="UP001596547">
    <property type="component" value="Unassembled WGS sequence"/>
</dbReference>
<reference evidence="2 3" key="1">
    <citation type="journal article" date="2019" name="Int. J. Syst. Evol. Microbiol.">
        <title>The Global Catalogue of Microorganisms (GCM) 10K type strain sequencing project: providing services to taxonomists for standard genome sequencing and annotation.</title>
        <authorList>
            <consortium name="The Broad Institute Genomics Platform"/>
            <consortium name="The Broad Institute Genome Sequencing Center for Infectious Disease"/>
            <person name="Wu L."/>
            <person name="Ma J."/>
        </authorList>
    </citation>
    <scope>NUCLEOTIDE SEQUENCE [LARGE SCALE GENOMIC DNA]</scope>
    <source>
        <strain evidence="2 3">PSR21</strain>
    </source>
</reference>